<dbReference type="Proteomes" id="UP000434639">
    <property type="component" value="Unassembled WGS sequence"/>
</dbReference>
<keyword evidence="1" id="KW-0812">Transmembrane</keyword>
<name>A0A7X2S9F4_9BACI</name>
<evidence type="ECO:0000313" key="3">
    <source>
        <dbReference type="Proteomes" id="UP000434639"/>
    </source>
</evidence>
<dbReference type="EMBL" id="WMIB01000032">
    <property type="protein sequence ID" value="MTH55571.1"/>
    <property type="molecule type" value="Genomic_DNA"/>
</dbReference>
<feature type="transmembrane region" description="Helical" evidence="1">
    <location>
        <begin position="33"/>
        <end position="54"/>
    </location>
</feature>
<evidence type="ECO:0000256" key="1">
    <source>
        <dbReference type="SAM" id="Phobius"/>
    </source>
</evidence>
<gene>
    <name evidence="2" type="ORF">GKZ89_19440</name>
</gene>
<comment type="caution">
    <text evidence="2">The sequence shown here is derived from an EMBL/GenBank/DDBJ whole genome shotgun (WGS) entry which is preliminary data.</text>
</comment>
<accession>A0A7X2S9F4</accession>
<evidence type="ECO:0000313" key="2">
    <source>
        <dbReference type="EMBL" id="MTH55571.1"/>
    </source>
</evidence>
<dbReference type="InterPro" id="IPR025426">
    <property type="entry name" value="DUF4305"/>
</dbReference>
<dbReference type="RefSeq" id="WP_155114066.1">
    <property type="nucleotide sequence ID" value="NZ_WMIB01000032.1"/>
</dbReference>
<organism evidence="2 3">
    <name type="scientific">Metabacillus mangrovi</name>
    <dbReference type="NCBI Taxonomy" id="1491830"/>
    <lineage>
        <taxon>Bacteria</taxon>
        <taxon>Bacillati</taxon>
        <taxon>Bacillota</taxon>
        <taxon>Bacilli</taxon>
        <taxon>Bacillales</taxon>
        <taxon>Bacillaceae</taxon>
        <taxon>Metabacillus</taxon>
    </lineage>
</organism>
<keyword evidence="1" id="KW-1133">Transmembrane helix</keyword>
<dbReference type="Pfam" id="PF14146">
    <property type="entry name" value="DUF4305"/>
    <property type="match status" value="1"/>
</dbReference>
<dbReference type="OrthoDB" id="2355666at2"/>
<keyword evidence="3" id="KW-1185">Reference proteome</keyword>
<reference evidence="2 3" key="1">
    <citation type="journal article" date="2017" name="Int. J. Syst. Evol. Microbiol.">
        <title>Bacillus mangrovi sp. nov., isolated from a sediment sample from a mangrove forest.</title>
        <authorList>
            <person name="Gupta V."/>
            <person name="Singh P.K."/>
            <person name="Korpole S."/>
            <person name="Tanuku N.R.S."/>
            <person name="Pinnaka A.K."/>
        </authorList>
    </citation>
    <scope>NUCLEOTIDE SEQUENCE [LARGE SCALE GENOMIC DNA]</scope>
    <source>
        <strain evidence="2 3">KCTC 33872</strain>
    </source>
</reference>
<protein>
    <submittedName>
        <fullName evidence="2">DUF4305 domain-containing protein</fullName>
    </submittedName>
</protein>
<sequence length="66" mass="7386">MKARPGTLAVFYLAMGALFTSLAINSSSDGMWNFLTVVMMVIATFDFAVAIRMFRFSLKQRSAQKK</sequence>
<dbReference type="AlphaFoldDB" id="A0A7X2S9F4"/>
<proteinExistence type="predicted"/>
<keyword evidence="1" id="KW-0472">Membrane</keyword>